<proteinExistence type="predicted"/>
<sequence length="168" mass="17276">MLTGGTGPPALTPAFSMLLGEPTTPWASVSYTVPHLPGRWHEQGGPSSQKFWATLSLCGLDQLGPHKRMPSPGATAPLASASSAQEMGQEVSSPGTPLVTRLGIPSSQAGAPQEVKGPRRAGMSQAAAPLPCVSLGPGQKEHAHSLPQLVRPVGLTCVEFQKSAKSLA</sequence>
<evidence type="ECO:0000313" key="2">
    <source>
        <dbReference type="EMBL" id="CAK6443083.1"/>
    </source>
</evidence>
<dbReference type="EMBL" id="OY882860">
    <property type="protein sequence ID" value="CAK6443083.1"/>
    <property type="molecule type" value="Genomic_DNA"/>
</dbReference>
<dbReference type="Proteomes" id="UP001314169">
    <property type="component" value="Chromosome 3"/>
</dbReference>
<keyword evidence="3" id="KW-1185">Reference proteome</keyword>
<feature type="compositionally biased region" description="Polar residues" evidence="1">
    <location>
        <begin position="80"/>
        <end position="95"/>
    </location>
</feature>
<feature type="region of interest" description="Disordered" evidence="1">
    <location>
        <begin position="63"/>
        <end position="126"/>
    </location>
</feature>
<organism evidence="2 3">
    <name type="scientific">Pipistrellus nathusii</name>
    <name type="common">Nathusius' pipistrelle</name>
    <dbReference type="NCBI Taxonomy" id="59473"/>
    <lineage>
        <taxon>Eukaryota</taxon>
        <taxon>Metazoa</taxon>
        <taxon>Chordata</taxon>
        <taxon>Craniata</taxon>
        <taxon>Vertebrata</taxon>
        <taxon>Euteleostomi</taxon>
        <taxon>Mammalia</taxon>
        <taxon>Eutheria</taxon>
        <taxon>Laurasiatheria</taxon>
        <taxon>Chiroptera</taxon>
        <taxon>Yangochiroptera</taxon>
        <taxon>Vespertilionidae</taxon>
        <taxon>Pipistrellus</taxon>
    </lineage>
</organism>
<evidence type="ECO:0000256" key="1">
    <source>
        <dbReference type="SAM" id="MobiDB-lite"/>
    </source>
</evidence>
<gene>
    <name evidence="2" type="ORF">MPIPNATIZW_LOCUS11389</name>
</gene>
<reference evidence="2" key="1">
    <citation type="submission" date="2023-12" db="EMBL/GenBank/DDBJ databases">
        <authorList>
            <person name="Brown T."/>
        </authorList>
    </citation>
    <scope>NUCLEOTIDE SEQUENCE</scope>
</reference>
<evidence type="ECO:0000313" key="3">
    <source>
        <dbReference type="Proteomes" id="UP001314169"/>
    </source>
</evidence>
<protein>
    <submittedName>
        <fullName evidence="2">Uncharacterized protein</fullName>
    </submittedName>
</protein>
<name>A0ABN9ZZ38_PIPNA</name>
<accession>A0ABN9ZZ38</accession>